<accession>A0A8H6AL33</accession>
<protein>
    <submittedName>
        <fullName evidence="2">Uncharacterized protein</fullName>
    </submittedName>
</protein>
<dbReference type="EMBL" id="JABFCT010000018">
    <property type="protein sequence ID" value="KAF5869245.1"/>
    <property type="molecule type" value="Genomic_DNA"/>
</dbReference>
<comment type="caution">
    <text evidence="2">The sequence shown here is derived from an EMBL/GenBank/DDBJ whole genome shotgun (WGS) entry which is preliminary data.</text>
</comment>
<evidence type="ECO:0000313" key="3">
    <source>
        <dbReference type="Proteomes" id="UP000531561"/>
    </source>
</evidence>
<evidence type="ECO:0000256" key="1">
    <source>
        <dbReference type="SAM" id="Phobius"/>
    </source>
</evidence>
<keyword evidence="1" id="KW-0472">Membrane</keyword>
<gene>
    <name evidence="2" type="ORF">Bfra_011788</name>
</gene>
<organism evidence="2 3">
    <name type="scientific">Botrytis fragariae</name>
    <dbReference type="NCBI Taxonomy" id="1964551"/>
    <lineage>
        <taxon>Eukaryota</taxon>
        <taxon>Fungi</taxon>
        <taxon>Dikarya</taxon>
        <taxon>Ascomycota</taxon>
        <taxon>Pezizomycotina</taxon>
        <taxon>Leotiomycetes</taxon>
        <taxon>Helotiales</taxon>
        <taxon>Sclerotiniaceae</taxon>
        <taxon>Botrytis</taxon>
    </lineage>
</organism>
<keyword evidence="1" id="KW-0812">Transmembrane</keyword>
<evidence type="ECO:0000313" key="2">
    <source>
        <dbReference type="EMBL" id="KAF5869245.1"/>
    </source>
</evidence>
<feature type="transmembrane region" description="Helical" evidence="1">
    <location>
        <begin position="12"/>
        <end position="36"/>
    </location>
</feature>
<dbReference type="AlphaFoldDB" id="A0A8H6AL33"/>
<keyword evidence="3" id="KW-1185">Reference proteome</keyword>
<sequence length="155" mass="18129">MSKWCRQEPSRATTIWCIGAVVLAMTLGGFFIGYYWDRDDVSKMRSKVLLGLLAFPPEDRLERVLDLCMLPLRNCTESRAIHDNEEAIQHLNRIMSVEQWESRLDVSNLRCLTLEERKYFQSIARHKKYGCPRLLSLERIKFYVQNLLPGGNADY</sequence>
<name>A0A8H6AL33_9HELO</name>
<proteinExistence type="predicted"/>
<dbReference type="OrthoDB" id="3525721at2759"/>
<dbReference type="Proteomes" id="UP000531561">
    <property type="component" value="Unassembled WGS sequence"/>
</dbReference>
<dbReference type="GeneID" id="59265806"/>
<dbReference type="RefSeq" id="XP_037188194.1">
    <property type="nucleotide sequence ID" value="XM_037342114.1"/>
</dbReference>
<reference evidence="2 3" key="1">
    <citation type="journal article" date="2020" name="Phytopathology">
        <title>A high-quality genome resource of Botrytis fragariae, a new and rapidly spreading fungal pathogen causing strawberry gray mold in the U.S.A.</title>
        <authorList>
            <person name="Wu Y."/>
            <person name="Saski C.A."/>
            <person name="Schnabel G."/>
            <person name="Xiao S."/>
            <person name="Hu M."/>
        </authorList>
    </citation>
    <scope>NUCLEOTIDE SEQUENCE [LARGE SCALE GENOMIC DNA]</scope>
    <source>
        <strain evidence="2 3">BVB16</strain>
    </source>
</reference>
<keyword evidence="1" id="KW-1133">Transmembrane helix</keyword>